<dbReference type="PROSITE" id="PS50995">
    <property type="entry name" value="HTH_MARR_2"/>
    <property type="match status" value="1"/>
</dbReference>
<dbReference type="InterPro" id="IPR000835">
    <property type="entry name" value="HTH_MarR-typ"/>
</dbReference>
<protein>
    <submittedName>
        <fullName evidence="3">DNA-binding MarR family transcriptional regulator</fullName>
    </submittedName>
</protein>
<dbReference type="SMART" id="SM00347">
    <property type="entry name" value="HTH_MARR"/>
    <property type="match status" value="1"/>
</dbReference>
<dbReference type="SUPFAM" id="SSF46785">
    <property type="entry name" value="Winged helix' DNA-binding domain"/>
    <property type="match status" value="1"/>
</dbReference>
<comment type="caution">
    <text evidence="3">The sequence shown here is derived from an EMBL/GenBank/DDBJ whole genome shotgun (WGS) entry which is preliminary data.</text>
</comment>
<evidence type="ECO:0000256" key="1">
    <source>
        <dbReference type="SAM" id="MobiDB-lite"/>
    </source>
</evidence>
<dbReference type="PANTHER" id="PTHR33164:SF43">
    <property type="entry name" value="HTH-TYPE TRANSCRIPTIONAL REPRESSOR YETL"/>
    <property type="match status" value="1"/>
</dbReference>
<dbReference type="OrthoDB" id="8911933at2"/>
<keyword evidence="3" id="KW-0238">DNA-binding</keyword>
<dbReference type="AlphaFoldDB" id="A0A4R6QNP2"/>
<dbReference type="Gene3D" id="1.10.10.10">
    <property type="entry name" value="Winged helix-like DNA-binding domain superfamily/Winged helix DNA-binding domain"/>
    <property type="match status" value="1"/>
</dbReference>
<dbReference type="GO" id="GO:0003677">
    <property type="term" value="F:DNA binding"/>
    <property type="evidence" value="ECO:0007669"/>
    <property type="project" value="UniProtKB-KW"/>
</dbReference>
<name>A0A4R6QNP2_9BURK</name>
<organism evidence="3 4">
    <name type="scientific">Roseateles toxinivorans</name>
    <dbReference type="NCBI Taxonomy" id="270368"/>
    <lineage>
        <taxon>Bacteria</taxon>
        <taxon>Pseudomonadati</taxon>
        <taxon>Pseudomonadota</taxon>
        <taxon>Betaproteobacteria</taxon>
        <taxon>Burkholderiales</taxon>
        <taxon>Sphaerotilaceae</taxon>
        <taxon>Roseateles</taxon>
    </lineage>
</organism>
<dbReference type="RefSeq" id="WP_133701938.1">
    <property type="nucleotide sequence ID" value="NZ_SNXS01000004.1"/>
</dbReference>
<dbReference type="InParanoid" id="A0A4R6QNP2"/>
<evidence type="ECO:0000259" key="2">
    <source>
        <dbReference type="PROSITE" id="PS50995"/>
    </source>
</evidence>
<feature type="domain" description="HTH marR-type" evidence="2">
    <location>
        <begin position="23"/>
        <end position="155"/>
    </location>
</feature>
<accession>A0A4R6QNP2</accession>
<sequence>MAKQSGAGAGGGDPPVTGLSEPAAQVLRRFRLVFNAVKSHFQQVEKKAGIGGAQLWALSIIGARSGIGVTELARAMDVHQSTASNLVKGLIDRELVTAAKDGPDRRTVQLRVLPGGTRVLKRAPGPFAGVLPQALASLDASTLARLDADLGLLISALGADERGASIPLGQ</sequence>
<dbReference type="Proteomes" id="UP000295361">
    <property type="component" value="Unassembled WGS sequence"/>
</dbReference>
<keyword evidence="4" id="KW-1185">Reference proteome</keyword>
<feature type="region of interest" description="Disordered" evidence="1">
    <location>
        <begin position="1"/>
        <end position="20"/>
    </location>
</feature>
<dbReference type="GO" id="GO:0006950">
    <property type="term" value="P:response to stress"/>
    <property type="evidence" value="ECO:0007669"/>
    <property type="project" value="TreeGrafter"/>
</dbReference>
<dbReference type="EMBL" id="SNXS01000004">
    <property type="protein sequence ID" value="TDP64101.1"/>
    <property type="molecule type" value="Genomic_DNA"/>
</dbReference>
<evidence type="ECO:0000313" key="4">
    <source>
        <dbReference type="Proteomes" id="UP000295361"/>
    </source>
</evidence>
<gene>
    <name evidence="3" type="ORF">DES47_104389</name>
</gene>
<dbReference type="PANTHER" id="PTHR33164">
    <property type="entry name" value="TRANSCRIPTIONAL REGULATOR, MARR FAMILY"/>
    <property type="match status" value="1"/>
</dbReference>
<dbReference type="GO" id="GO:0003700">
    <property type="term" value="F:DNA-binding transcription factor activity"/>
    <property type="evidence" value="ECO:0007669"/>
    <property type="project" value="InterPro"/>
</dbReference>
<evidence type="ECO:0000313" key="3">
    <source>
        <dbReference type="EMBL" id="TDP64101.1"/>
    </source>
</evidence>
<dbReference type="Pfam" id="PF12802">
    <property type="entry name" value="MarR_2"/>
    <property type="match status" value="1"/>
</dbReference>
<dbReference type="InterPro" id="IPR039422">
    <property type="entry name" value="MarR/SlyA-like"/>
</dbReference>
<reference evidence="3 4" key="1">
    <citation type="submission" date="2019-03" db="EMBL/GenBank/DDBJ databases">
        <title>Genomic Encyclopedia of Type Strains, Phase IV (KMG-IV): sequencing the most valuable type-strain genomes for metagenomic binning, comparative biology and taxonomic classification.</title>
        <authorList>
            <person name="Goeker M."/>
        </authorList>
    </citation>
    <scope>NUCLEOTIDE SEQUENCE [LARGE SCALE GENOMIC DNA]</scope>
    <source>
        <strain evidence="3 4">DSM 16998</strain>
    </source>
</reference>
<proteinExistence type="predicted"/>
<dbReference type="InterPro" id="IPR036390">
    <property type="entry name" value="WH_DNA-bd_sf"/>
</dbReference>
<dbReference type="InterPro" id="IPR036388">
    <property type="entry name" value="WH-like_DNA-bd_sf"/>
</dbReference>